<dbReference type="RefSeq" id="WP_312896476.1">
    <property type="nucleotide sequence ID" value="NZ_JACHIN010000006.1"/>
</dbReference>
<reference evidence="2 3" key="1">
    <citation type="submission" date="2020-08" db="EMBL/GenBank/DDBJ databases">
        <title>Genomic Encyclopedia of Type Strains, Phase IV (KMG-IV): sequencing the most valuable type-strain genomes for metagenomic binning, comparative biology and taxonomic classification.</title>
        <authorList>
            <person name="Goeker M."/>
        </authorList>
    </citation>
    <scope>NUCLEOTIDE SEQUENCE [LARGE SCALE GENOMIC DNA]</scope>
    <source>
        <strain evidence="2 3">DSM 45385</strain>
    </source>
</reference>
<keyword evidence="3" id="KW-1185">Reference proteome</keyword>
<evidence type="ECO:0008006" key="4">
    <source>
        <dbReference type="Google" id="ProtNLM"/>
    </source>
</evidence>
<feature type="transmembrane region" description="Helical" evidence="1">
    <location>
        <begin position="153"/>
        <end position="172"/>
    </location>
</feature>
<comment type="caution">
    <text evidence="2">The sequence shown here is derived from an EMBL/GenBank/DDBJ whole genome shotgun (WGS) entry which is preliminary data.</text>
</comment>
<feature type="transmembrane region" description="Helical" evidence="1">
    <location>
        <begin position="63"/>
        <end position="87"/>
    </location>
</feature>
<protein>
    <recommendedName>
        <fullName evidence="4">DUF4386 domain-containing protein</fullName>
    </recommendedName>
</protein>
<keyword evidence="1" id="KW-0472">Membrane</keyword>
<dbReference type="Proteomes" id="UP000568380">
    <property type="component" value="Unassembled WGS sequence"/>
</dbReference>
<feature type="transmembrane region" description="Helical" evidence="1">
    <location>
        <begin position="208"/>
        <end position="230"/>
    </location>
</feature>
<keyword evidence="1" id="KW-1133">Transmembrane helix</keyword>
<evidence type="ECO:0000313" key="2">
    <source>
        <dbReference type="EMBL" id="MBB5079033.1"/>
    </source>
</evidence>
<evidence type="ECO:0000256" key="1">
    <source>
        <dbReference type="SAM" id="Phobius"/>
    </source>
</evidence>
<dbReference type="Pfam" id="PF14329">
    <property type="entry name" value="DUF4386"/>
    <property type="match status" value="1"/>
</dbReference>
<accession>A0A7W8A3U2</accession>
<dbReference type="AlphaFoldDB" id="A0A7W8A3U2"/>
<keyword evidence="1" id="KW-0812">Transmembrane</keyword>
<organism evidence="2 3">
    <name type="scientific">Nonomuraea endophytica</name>
    <dbReference type="NCBI Taxonomy" id="714136"/>
    <lineage>
        <taxon>Bacteria</taxon>
        <taxon>Bacillati</taxon>
        <taxon>Actinomycetota</taxon>
        <taxon>Actinomycetes</taxon>
        <taxon>Streptosporangiales</taxon>
        <taxon>Streptosporangiaceae</taxon>
        <taxon>Nonomuraea</taxon>
    </lineage>
</organism>
<dbReference type="EMBL" id="JACHIN010000006">
    <property type="protein sequence ID" value="MBB5079033.1"/>
    <property type="molecule type" value="Genomic_DNA"/>
</dbReference>
<sequence length="239" mass="24886">MSAVIAAAPRAAHSPRKLARTAGFFYLIVSAFTIFAGLVNTRIVQSGDAAATADNIRDSAGLFRLGFTAELVGATAFLLTGMTLYLLLKHVNQVAAAAMVTVVAVSVAMQSLSLLNQHAALKIATGRVDTGAFGEAGSDQLTLLFAGLQGDGYLISQTYFGLWLLPLGYLVVKSGYFPKVLGVLLLIGCCGHLVDVFARFLAPDLGAAISLFALTPAAVAELSFVVWLLVKAVRVPAGA</sequence>
<proteinExistence type="predicted"/>
<feature type="transmembrane region" description="Helical" evidence="1">
    <location>
        <begin position="94"/>
        <end position="112"/>
    </location>
</feature>
<gene>
    <name evidence="2" type="ORF">HNR40_004519</name>
</gene>
<name>A0A7W8A3U2_9ACTN</name>
<feature type="transmembrane region" description="Helical" evidence="1">
    <location>
        <begin position="181"/>
        <end position="202"/>
    </location>
</feature>
<feature type="transmembrane region" description="Helical" evidence="1">
    <location>
        <begin position="24"/>
        <end position="43"/>
    </location>
</feature>
<dbReference type="InterPro" id="IPR025495">
    <property type="entry name" value="DUF4386"/>
</dbReference>
<evidence type="ECO:0000313" key="3">
    <source>
        <dbReference type="Proteomes" id="UP000568380"/>
    </source>
</evidence>